<feature type="transmembrane region" description="Helical" evidence="2">
    <location>
        <begin position="44"/>
        <end position="64"/>
    </location>
</feature>
<evidence type="ECO:0000256" key="2">
    <source>
        <dbReference type="SAM" id="Phobius"/>
    </source>
</evidence>
<evidence type="ECO:0008006" key="5">
    <source>
        <dbReference type="Google" id="ProtNLM"/>
    </source>
</evidence>
<name>A0ABS9MJ92_9FIRM</name>
<keyword evidence="4" id="KW-1185">Reference proteome</keyword>
<gene>
    <name evidence="3" type="ORF">L0P57_08020</name>
</gene>
<dbReference type="EMBL" id="JAKNHQ010000009">
    <property type="protein sequence ID" value="MCG4610879.1"/>
    <property type="molecule type" value="Genomic_DNA"/>
</dbReference>
<keyword evidence="2" id="KW-0812">Transmembrane</keyword>
<organism evidence="3 4">
    <name type="scientific">Anaeromassilibacillus senegalensis</name>
    <dbReference type="NCBI Taxonomy" id="1673717"/>
    <lineage>
        <taxon>Bacteria</taxon>
        <taxon>Bacillati</taxon>
        <taxon>Bacillota</taxon>
        <taxon>Clostridia</taxon>
        <taxon>Eubacteriales</taxon>
        <taxon>Acutalibacteraceae</taxon>
        <taxon>Anaeromassilibacillus</taxon>
    </lineage>
</organism>
<protein>
    <recommendedName>
        <fullName evidence="5">DUF4366 domain-containing protein</fullName>
    </recommendedName>
</protein>
<keyword evidence="2" id="KW-0472">Membrane</keyword>
<dbReference type="Proteomes" id="UP001298681">
    <property type="component" value="Unassembled WGS sequence"/>
</dbReference>
<proteinExistence type="predicted"/>
<evidence type="ECO:0000313" key="3">
    <source>
        <dbReference type="EMBL" id="MCG4610879.1"/>
    </source>
</evidence>
<feature type="region of interest" description="Disordered" evidence="1">
    <location>
        <begin position="1"/>
        <end position="24"/>
    </location>
</feature>
<sequence>MNGFDYEEEYQRDTQDARQIPSEPGLYDSLEGLSHKKAKRASSWLLTVIQVTVCGVVIVAALALKVFGGDLYTNIRDWYVKQINNSIVAEEQADSFKTKVLELFPRASSAPESSEPESS</sequence>
<keyword evidence="2" id="KW-1133">Transmembrane helix</keyword>
<dbReference type="RefSeq" id="WP_087231990.1">
    <property type="nucleotide sequence ID" value="NZ_JAKNHQ010000009.1"/>
</dbReference>
<evidence type="ECO:0000313" key="4">
    <source>
        <dbReference type="Proteomes" id="UP001298681"/>
    </source>
</evidence>
<comment type="caution">
    <text evidence="3">The sequence shown here is derived from an EMBL/GenBank/DDBJ whole genome shotgun (WGS) entry which is preliminary data.</text>
</comment>
<evidence type="ECO:0000256" key="1">
    <source>
        <dbReference type="SAM" id="MobiDB-lite"/>
    </source>
</evidence>
<reference evidence="3 4" key="1">
    <citation type="submission" date="2022-01" db="EMBL/GenBank/DDBJ databases">
        <title>Collection of gut derived symbiotic bacterial strains cultured from healthy donors.</title>
        <authorList>
            <person name="Lin H."/>
            <person name="Kohout C."/>
            <person name="Waligurski E."/>
            <person name="Pamer E.G."/>
        </authorList>
    </citation>
    <scope>NUCLEOTIDE SEQUENCE [LARGE SCALE GENOMIC DNA]</scope>
    <source>
        <strain evidence="3 4">DFI.7.58</strain>
    </source>
</reference>
<accession>A0ABS9MJ92</accession>